<feature type="compositionally biased region" description="Basic and acidic residues" evidence="1">
    <location>
        <begin position="1"/>
        <end position="13"/>
    </location>
</feature>
<accession>A0AAE0R2I1</accession>
<dbReference type="EMBL" id="JAUCMX010000007">
    <property type="protein sequence ID" value="KAK3539544.1"/>
    <property type="molecule type" value="Genomic_DNA"/>
</dbReference>
<protein>
    <submittedName>
        <fullName evidence="2">Uncharacterized protein</fullName>
    </submittedName>
</protein>
<evidence type="ECO:0000313" key="2">
    <source>
        <dbReference type="EMBL" id="KAK3539544.1"/>
    </source>
</evidence>
<sequence>MRGEERRGEERTEQSSSIFQRGLKSVHDVKGHTRASGSDAYELTKRISDQNVFREGACELSESESQRVRVRDSDSDSQSQRFRESELESESQS</sequence>
<keyword evidence="3" id="KW-1185">Reference proteome</keyword>
<name>A0AAE0R2I1_9TELE</name>
<feature type="region of interest" description="Disordered" evidence="1">
    <location>
        <begin position="58"/>
        <end position="93"/>
    </location>
</feature>
<organism evidence="2 3">
    <name type="scientific">Hemibagrus guttatus</name>
    <dbReference type="NCBI Taxonomy" id="175788"/>
    <lineage>
        <taxon>Eukaryota</taxon>
        <taxon>Metazoa</taxon>
        <taxon>Chordata</taxon>
        <taxon>Craniata</taxon>
        <taxon>Vertebrata</taxon>
        <taxon>Euteleostomi</taxon>
        <taxon>Actinopterygii</taxon>
        <taxon>Neopterygii</taxon>
        <taxon>Teleostei</taxon>
        <taxon>Ostariophysi</taxon>
        <taxon>Siluriformes</taxon>
        <taxon>Bagridae</taxon>
        <taxon>Hemibagrus</taxon>
    </lineage>
</organism>
<gene>
    <name evidence="2" type="ORF">QTP70_010097</name>
</gene>
<feature type="compositionally biased region" description="Basic and acidic residues" evidence="1">
    <location>
        <begin position="64"/>
        <end position="74"/>
    </location>
</feature>
<dbReference type="Proteomes" id="UP001274896">
    <property type="component" value="Unassembled WGS sequence"/>
</dbReference>
<feature type="region of interest" description="Disordered" evidence="1">
    <location>
        <begin position="1"/>
        <end position="37"/>
    </location>
</feature>
<proteinExistence type="predicted"/>
<dbReference type="AlphaFoldDB" id="A0AAE0R2I1"/>
<evidence type="ECO:0000313" key="3">
    <source>
        <dbReference type="Proteomes" id="UP001274896"/>
    </source>
</evidence>
<evidence type="ECO:0000256" key="1">
    <source>
        <dbReference type="SAM" id="MobiDB-lite"/>
    </source>
</evidence>
<comment type="caution">
    <text evidence="2">The sequence shown here is derived from an EMBL/GenBank/DDBJ whole genome shotgun (WGS) entry which is preliminary data.</text>
</comment>
<reference evidence="2" key="1">
    <citation type="submission" date="2023-06" db="EMBL/GenBank/DDBJ databases">
        <title>Male Hemibagrus guttatus genome.</title>
        <authorList>
            <person name="Bian C."/>
        </authorList>
    </citation>
    <scope>NUCLEOTIDE SEQUENCE</scope>
    <source>
        <strain evidence="2">Male_cb2023</strain>
        <tissue evidence="2">Muscle</tissue>
    </source>
</reference>